<gene>
    <name evidence="3" type="ORF">LIER_18223</name>
</gene>
<proteinExistence type="predicted"/>
<name>A0AAV3QGC8_LITER</name>
<evidence type="ECO:0008006" key="5">
    <source>
        <dbReference type="Google" id="ProtNLM"/>
    </source>
</evidence>
<dbReference type="Pfam" id="PF00078">
    <property type="entry name" value="RVT_1"/>
    <property type="match status" value="1"/>
</dbReference>
<reference evidence="3 4" key="1">
    <citation type="submission" date="2024-01" db="EMBL/GenBank/DDBJ databases">
        <title>The complete chloroplast genome sequence of Lithospermum erythrorhizon: insights into the phylogenetic relationship among Boraginaceae species and the maternal lineages of purple gromwells.</title>
        <authorList>
            <person name="Okada T."/>
            <person name="Watanabe K."/>
        </authorList>
    </citation>
    <scope>NUCLEOTIDE SEQUENCE [LARGE SCALE GENOMIC DNA]</scope>
</reference>
<protein>
    <recommendedName>
        <fullName evidence="5">Reverse transcriptase domain-containing protein</fullName>
    </recommendedName>
</protein>
<dbReference type="InterPro" id="IPR026960">
    <property type="entry name" value="RVT-Znf"/>
</dbReference>
<dbReference type="EMBL" id="BAABME010004344">
    <property type="protein sequence ID" value="GAA0162036.1"/>
    <property type="molecule type" value="Genomic_DNA"/>
</dbReference>
<evidence type="ECO:0000259" key="1">
    <source>
        <dbReference type="Pfam" id="PF00078"/>
    </source>
</evidence>
<dbReference type="PANTHER" id="PTHR33116">
    <property type="entry name" value="REVERSE TRANSCRIPTASE ZINC-BINDING DOMAIN-CONTAINING PROTEIN-RELATED-RELATED"/>
    <property type="match status" value="1"/>
</dbReference>
<dbReference type="Pfam" id="PF13966">
    <property type="entry name" value="zf-RVT"/>
    <property type="match status" value="1"/>
</dbReference>
<sequence>MVEAVKTFFVTAHMPKHFNSTVVSLIPKELVCGYHKRIGRPRCALKIDIMKAYDTVSWRFLWSVMTALKYPSRFIELIRACVSTAWFSVSVNSSLQGHFKRSRGLRQGDPLYPYLFIIVMDCFTELLQGQKNAATEGSMRLIRNVLKEFGELSGLHPNLSKSTSYFAGVEDGVASRLSSILGIPTAALPVRYLGIPLTTKQINAVDYRILVEKIKQKINEWGGVDNGRYLPKVSWRQATEGGLGIKGIHNWNVALEGIRWPQGRGLTVVITIFKEGFPSRLRDEEDNLIWFSSKEHSSKQVWNSLRDRPENVGWWKLMWFRGQVSKFSFVVWLACLNRLPTKDRL</sequence>
<evidence type="ECO:0000313" key="4">
    <source>
        <dbReference type="Proteomes" id="UP001454036"/>
    </source>
</evidence>
<organism evidence="3 4">
    <name type="scientific">Lithospermum erythrorhizon</name>
    <name type="common">Purple gromwell</name>
    <name type="synonym">Lithospermum officinale var. erythrorhizon</name>
    <dbReference type="NCBI Taxonomy" id="34254"/>
    <lineage>
        <taxon>Eukaryota</taxon>
        <taxon>Viridiplantae</taxon>
        <taxon>Streptophyta</taxon>
        <taxon>Embryophyta</taxon>
        <taxon>Tracheophyta</taxon>
        <taxon>Spermatophyta</taxon>
        <taxon>Magnoliopsida</taxon>
        <taxon>eudicotyledons</taxon>
        <taxon>Gunneridae</taxon>
        <taxon>Pentapetalae</taxon>
        <taxon>asterids</taxon>
        <taxon>lamiids</taxon>
        <taxon>Boraginales</taxon>
        <taxon>Boraginaceae</taxon>
        <taxon>Boraginoideae</taxon>
        <taxon>Lithospermeae</taxon>
        <taxon>Lithospermum</taxon>
    </lineage>
</organism>
<accession>A0AAV3QGC8</accession>
<dbReference type="PANTHER" id="PTHR33116:SF84">
    <property type="entry name" value="RNA-DIRECTED DNA POLYMERASE"/>
    <property type="match status" value="1"/>
</dbReference>
<evidence type="ECO:0000259" key="2">
    <source>
        <dbReference type="Pfam" id="PF13966"/>
    </source>
</evidence>
<feature type="domain" description="Reverse transcriptase zinc-binding" evidence="2">
    <location>
        <begin position="297"/>
        <end position="345"/>
    </location>
</feature>
<feature type="domain" description="Reverse transcriptase" evidence="1">
    <location>
        <begin position="33"/>
        <end position="130"/>
    </location>
</feature>
<evidence type="ECO:0000313" key="3">
    <source>
        <dbReference type="EMBL" id="GAA0162036.1"/>
    </source>
</evidence>
<dbReference type="InterPro" id="IPR000477">
    <property type="entry name" value="RT_dom"/>
</dbReference>
<comment type="caution">
    <text evidence="3">The sequence shown here is derived from an EMBL/GenBank/DDBJ whole genome shotgun (WGS) entry which is preliminary data.</text>
</comment>
<dbReference type="AlphaFoldDB" id="A0AAV3QGC8"/>
<keyword evidence="4" id="KW-1185">Reference proteome</keyword>
<dbReference type="Proteomes" id="UP001454036">
    <property type="component" value="Unassembled WGS sequence"/>
</dbReference>